<feature type="transmembrane region" description="Helical" evidence="4">
    <location>
        <begin position="392"/>
        <end position="413"/>
    </location>
</feature>
<keyword evidence="2 4" id="KW-1133">Transmembrane helix</keyword>
<dbReference type="SUPFAM" id="SSF103473">
    <property type="entry name" value="MFS general substrate transporter"/>
    <property type="match status" value="1"/>
</dbReference>
<feature type="transmembrane region" description="Helical" evidence="4">
    <location>
        <begin position="357"/>
        <end position="380"/>
    </location>
</feature>
<dbReference type="OrthoDB" id="9950010at2"/>
<keyword evidence="1 4" id="KW-0812">Transmembrane</keyword>
<dbReference type="InterPro" id="IPR052528">
    <property type="entry name" value="Sugar_transport-like"/>
</dbReference>
<evidence type="ECO:0000259" key="5">
    <source>
        <dbReference type="PROSITE" id="PS50850"/>
    </source>
</evidence>
<dbReference type="InterPro" id="IPR036259">
    <property type="entry name" value="MFS_trans_sf"/>
</dbReference>
<feature type="transmembrane region" description="Helical" evidence="4">
    <location>
        <begin position="83"/>
        <end position="105"/>
    </location>
</feature>
<gene>
    <name evidence="6" type="ORF">C8D82_12920</name>
</gene>
<dbReference type="Proteomes" id="UP000245959">
    <property type="component" value="Unassembled WGS sequence"/>
</dbReference>
<feature type="transmembrane region" description="Helical" evidence="4">
    <location>
        <begin position="50"/>
        <end position="71"/>
    </location>
</feature>
<sequence>MIFKEALSPERQASSQHNYCMFNVINGLSYMCLGETVLILLAVQLGCPDYFISTLGAMLYFGFLLLPLGKIMTARVGAARAQAYFWVARNGAALMVASASVFGYFSMMKTAMALLLIGSFFFYGFRAAGVVMSQPLIGDFTDDRNRARVIAVSVGLFYVSCLIALLTISFVLHLSPSLWTLTGIVVVGACLGFTSSRFLARIDETENIRRSARRPILPELKNILGTVTIRRQIMAGFMVNLGVIMLVPVSMLALKRGYGVSDTDALMFALVQFTACAVMSFLSGKVAAVIGPRKTILIGYILLLSIGVLWLVAPSSLNGFYMALPFFFAGGTMVSMNNSVTHYFLQTVPPENRVAASMFVSVVTGACSGVVGMILAGFLLKLCITDPGDLLAGYRVYFLVAALLLSPGIWLISRLTPLPSEKRRLPKSWQDVR</sequence>
<dbReference type="Pfam" id="PF07690">
    <property type="entry name" value="MFS_1"/>
    <property type="match status" value="1"/>
</dbReference>
<evidence type="ECO:0000313" key="6">
    <source>
        <dbReference type="EMBL" id="PVY37998.1"/>
    </source>
</evidence>
<feature type="transmembrane region" description="Helical" evidence="4">
    <location>
        <begin position="178"/>
        <end position="200"/>
    </location>
</feature>
<accession>A0A2U1ANP2</accession>
<feature type="transmembrane region" description="Helical" evidence="4">
    <location>
        <begin position="233"/>
        <end position="253"/>
    </location>
</feature>
<dbReference type="PANTHER" id="PTHR23526:SF4">
    <property type="entry name" value="INTEGRAL MEMBRANE TRANSPORT PROTEIN"/>
    <property type="match status" value="1"/>
</dbReference>
<dbReference type="Gene3D" id="1.20.1250.20">
    <property type="entry name" value="MFS general substrate transporter like domains"/>
    <property type="match status" value="1"/>
</dbReference>
<evidence type="ECO:0000256" key="3">
    <source>
        <dbReference type="ARBA" id="ARBA00023136"/>
    </source>
</evidence>
<evidence type="ECO:0000256" key="1">
    <source>
        <dbReference type="ARBA" id="ARBA00022692"/>
    </source>
</evidence>
<organism evidence="6 7">
    <name type="scientific">Victivallis vadensis</name>
    <dbReference type="NCBI Taxonomy" id="172901"/>
    <lineage>
        <taxon>Bacteria</taxon>
        <taxon>Pseudomonadati</taxon>
        <taxon>Lentisphaerota</taxon>
        <taxon>Lentisphaeria</taxon>
        <taxon>Victivallales</taxon>
        <taxon>Victivallaceae</taxon>
        <taxon>Victivallis</taxon>
    </lineage>
</organism>
<evidence type="ECO:0000256" key="4">
    <source>
        <dbReference type="SAM" id="Phobius"/>
    </source>
</evidence>
<dbReference type="InterPro" id="IPR020846">
    <property type="entry name" value="MFS_dom"/>
</dbReference>
<evidence type="ECO:0000256" key="2">
    <source>
        <dbReference type="ARBA" id="ARBA00022989"/>
    </source>
</evidence>
<feature type="transmembrane region" description="Helical" evidence="4">
    <location>
        <begin position="295"/>
        <end position="313"/>
    </location>
</feature>
<keyword evidence="7" id="KW-1185">Reference proteome</keyword>
<dbReference type="GO" id="GO:0022857">
    <property type="term" value="F:transmembrane transporter activity"/>
    <property type="evidence" value="ECO:0007669"/>
    <property type="project" value="InterPro"/>
</dbReference>
<dbReference type="AlphaFoldDB" id="A0A2U1ANP2"/>
<name>A0A2U1ANP2_9BACT</name>
<dbReference type="PANTHER" id="PTHR23526">
    <property type="entry name" value="INTEGRAL MEMBRANE TRANSPORT PROTEIN-RELATED"/>
    <property type="match status" value="1"/>
</dbReference>
<feature type="transmembrane region" description="Helical" evidence="4">
    <location>
        <begin position="149"/>
        <end position="172"/>
    </location>
</feature>
<dbReference type="GeneID" id="78296510"/>
<feature type="transmembrane region" description="Helical" evidence="4">
    <location>
        <begin position="21"/>
        <end position="44"/>
    </location>
</feature>
<feature type="transmembrane region" description="Helical" evidence="4">
    <location>
        <begin position="111"/>
        <end position="137"/>
    </location>
</feature>
<dbReference type="InterPro" id="IPR011701">
    <property type="entry name" value="MFS"/>
</dbReference>
<reference evidence="6 7" key="1">
    <citation type="submission" date="2018-04" db="EMBL/GenBank/DDBJ databases">
        <title>Genomic Encyclopedia of Type Strains, Phase IV (KMG-IV): sequencing the most valuable type-strain genomes for metagenomic binning, comparative biology and taxonomic classification.</title>
        <authorList>
            <person name="Goeker M."/>
        </authorList>
    </citation>
    <scope>NUCLEOTIDE SEQUENCE [LARGE SCALE GENOMIC DNA]</scope>
    <source>
        <strain evidence="6 7">DSM 14823</strain>
    </source>
</reference>
<keyword evidence="3 4" id="KW-0472">Membrane</keyword>
<feature type="domain" description="Major facilitator superfamily (MFS) profile" evidence="5">
    <location>
        <begin position="228"/>
        <end position="433"/>
    </location>
</feature>
<feature type="transmembrane region" description="Helical" evidence="4">
    <location>
        <begin position="265"/>
        <end position="283"/>
    </location>
</feature>
<dbReference type="RefSeq" id="WP_116885230.1">
    <property type="nucleotide sequence ID" value="NZ_CABMMC010000032.1"/>
</dbReference>
<feature type="transmembrane region" description="Helical" evidence="4">
    <location>
        <begin position="319"/>
        <end position="345"/>
    </location>
</feature>
<comment type="caution">
    <text evidence="6">The sequence shown here is derived from an EMBL/GenBank/DDBJ whole genome shotgun (WGS) entry which is preliminary data.</text>
</comment>
<proteinExistence type="predicted"/>
<dbReference type="EMBL" id="QEKH01000029">
    <property type="protein sequence ID" value="PVY37998.1"/>
    <property type="molecule type" value="Genomic_DNA"/>
</dbReference>
<evidence type="ECO:0000313" key="7">
    <source>
        <dbReference type="Proteomes" id="UP000245959"/>
    </source>
</evidence>
<protein>
    <submittedName>
        <fullName evidence="6">MFS transporter</fullName>
    </submittedName>
</protein>
<dbReference type="PROSITE" id="PS50850">
    <property type="entry name" value="MFS"/>
    <property type="match status" value="1"/>
</dbReference>